<evidence type="ECO:0000313" key="2">
    <source>
        <dbReference type="Proteomes" id="UP000324800"/>
    </source>
</evidence>
<reference evidence="1 2" key="1">
    <citation type="submission" date="2019-03" db="EMBL/GenBank/DDBJ databases">
        <title>Single cell metagenomics reveals metabolic interactions within the superorganism composed of flagellate Streblomastix strix and complex community of Bacteroidetes bacteria on its surface.</title>
        <authorList>
            <person name="Treitli S.C."/>
            <person name="Kolisko M."/>
            <person name="Husnik F."/>
            <person name="Keeling P."/>
            <person name="Hampl V."/>
        </authorList>
    </citation>
    <scope>NUCLEOTIDE SEQUENCE [LARGE SCALE GENOMIC DNA]</scope>
    <source>
        <strain evidence="1">ST1C</strain>
    </source>
</reference>
<dbReference type="Proteomes" id="UP000324800">
    <property type="component" value="Unassembled WGS sequence"/>
</dbReference>
<dbReference type="AlphaFoldDB" id="A0A5J4TZ46"/>
<sequence length="64" mass="7240">MSFFHRPRAPNELVKSVETDLAIIEEKKDAKAIEKAVKSLTKKAEQIKFLLYGDAENPPNNDVI</sequence>
<feature type="non-terminal residue" evidence="1">
    <location>
        <position position="64"/>
    </location>
</feature>
<dbReference type="InterPro" id="IPR011989">
    <property type="entry name" value="ARM-like"/>
</dbReference>
<protein>
    <submittedName>
        <fullName evidence="1">Uncharacterized protein</fullName>
    </submittedName>
</protein>
<dbReference type="Gene3D" id="1.25.10.10">
    <property type="entry name" value="Leucine-rich Repeat Variant"/>
    <property type="match status" value="1"/>
</dbReference>
<organism evidence="1 2">
    <name type="scientific">Streblomastix strix</name>
    <dbReference type="NCBI Taxonomy" id="222440"/>
    <lineage>
        <taxon>Eukaryota</taxon>
        <taxon>Metamonada</taxon>
        <taxon>Preaxostyla</taxon>
        <taxon>Oxymonadida</taxon>
        <taxon>Streblomastigidae</taxon>
        <taxon>Streblomastix</taxon>
    </lineage>
</organism>
<gene>
    <name evidence="1" type="ORF">EZS28_041009</name>
</gene>
<name>A0A5J4TZ46_9EUKA</name>
<proteinExistence type="predicted"/>
<dbReference type="EMBL" id="SNRW01022884">
    <property type="protein sequence ID" value="KAA6363464.1"/>
    <property type="molecule type" value="Genomic_DNA"/>
</dbReference>
<accession>A0A5J4TZ46</accession>
<evidence type="ECO:0000313" key="1">
    <source>
        <dbReference type="EMBL" id="KAA6363464.1"/>
    </source>
</evidence>
<comment type="caution">
    <text evidence="1">The sequence shown here is derived from an EMBL/GenBank/DDBJ whole genome shotgun (WGS) entry which is preliminary data.</text>
</comment>